<sequence length="225" mass="23325">ARCALRVATMGGVVSKVFGRGYRTNETGSPNVPADADGASPESQPRPEVPAPAAATQDPVATKQQAKPDAPVAGAADPGVQGKGSVEDVKPKEPGSPTKAQAEPTTPTGDAAKQSGHSLSKKPSVIGTAKEDVLGVLESVKKNVEAAKEAFFERPSKTEQTKPPSSPTKPAASVDDKRTEQAEPAKTPEAKKEGFFAKLGFTKPEEQHDKQKVKEEAVPKSPGDG</sequence>
<feature type="compositionally biased region" description="Low complexity" evidence="1">
    <location>
        <begin position="68"/>
        <end position="80"/>
    </location>
</feature>
<feature type="compositionally biased region" description="Basic and acidic residues" evidence="1">
    <location>
        <begin position="174"/>
        <end position="195"/>
    </location>
</feature>
<accession>A0A023FDF4</accession>
<feature type="non-terminal residue" evidence="2">
    <location>
        <position position="1"/>
    </location>
</feature>
<feature type="compositionally biased region" description="Basic and acidic residues" evidence="1">
    <location>
        <begin position="203"/>
        <end position="218"/>
    </location>
</feature>
<feature type="region of interest" description="Disordered" evidence="1">
    <location>
        <begin position="150"/>
        <end position="225"/>
    </location>
</feature>
<proteinExistence type="evidence at transcript level"/>
<feature type="compositionally biased region" description="Basic and acidic residues" evidence="1">
    <location>
        <begin position="150"/>
        <end position="160"/>
    </location>
</feature>
<dbReference type="EMBL" id="GBBK01004985">
    <property type="protein sequence ID" value="JAC19497.1"/>
    <property type="molecule type" value="mRNA"/>
</dbReference>
<reference evidence="2" key="1">
    <citation type="submission" date="2014-03" db="EMBL/GenBank/DDBJ databases">
        <title>The sialotranscriptome of Amblyomma triste, Amblyomma parvum and Amblyomma cajennense ticks, uncovered by 454-based RNA-seq.</title>
        <authorList>
            <person name="Garcia G.R."/>
            <person name="Gardinassi L.G."/>
            <person name="Ribeiro J.M."/>
            <person name="Anatriello E."/>
            <person name="Ferreira B.R."/>
            <person name="Moreira H.N."/>
            <person name="Mafra C."/>
            <person name="Olegario M.M."/>
            <person name="Szabo P.J."/>
            <person name="Miranda-Santos I.K."/>
            <person name="Maruyama S.R."/>
        </authorList>
    </citation>
    <scope>NUCLEOTIDE SEQUENCE</scope>
    <source>
        <strain evidence="2">Uberlandia</strain>
        <tissue evidence="2">Salivary glands</tissue>
    </source>
</reference>
<dbReference type="AlphaFoldDB" id="A0A023FDF4"/>
<feature type="region of interest" description="Disordered" evidence="1">
    <location>
        <begin position="18"/>
        <end position="128"/>
    </location>
</feature>
<feature type="non-terminal residue" evidence="2">
    <location>
        <position position="225"/>
    </location>
</feature>
<protein>
    <submittedName>
        <fullName evidence="2">Putative d-alanyl-d-alanine carboxypeptid</fullName>
    </submittedName>
</protein>
<evidence type="ECO:0000313" key="2">
    <source>
        <dbReference type="EMBL" id="JAC19497.1"/>
    </source>
</evidence>
<evidence type="ECO:0000256" key="1">
    <source>
        <dbReference type="SAM" id="MobiDB-lite"/>
    </source>
</evidence>
<name>A0A023FDF4_AMBCJ</name>
<organism evidence="2">
    <name type="scientific">Amblyomma cajennense</name>
    <name type="common">Cayenne tick</name>
    <name type="synonym">Acarus cajennensis</name>
    <dbReference type="NCBI Taxonomy" id="34607"/>
    <lineage>
        <taxon>Eukaryota</taxon>
        <taxon>Metazoa</taxon>
        <taxon>Ecdysozoa</taxon>
        <taxon>Arthropoda</taxon>
        <taxon>Chelicerata</taxon>
        <taxon>Arachnida</taxon>
        <taxon>Acari</taxon>
        <taxon>Parasitiformes</taxon>
        <taxon>Ixodida</taxon>
        <taxon>Ixodoidea</taxon>
        <taxon>Ixodidae</taxon>
        <taxon>Amblyomminae</taxon>
        <taxon>Amblyomma</taxon>
    </lineage>
</organism>